<proteinExistence type="inferred from homology"/>
<keyword evidence="5" id="KW-0653">Protein transport</keyword>
<dbReference type="RefSeq" id="WP_096206416.1">
    <property type="nucleotide sequence ID" value="NZ_FZMP01000196.1"/>
</dbReference>
<dbReference type="PANTHER" id="PTHR30371">
    <property type="entry name" value="SEC-INDEPENDENT PROTEIN TRANSLOCASE PROTEIN TATC"/>
    <property type="match status" value="1"/>
</dbReference>
<comment type="subcellular location">
    <subcellularLocation>
        <location evidence="5">Cell membrane</location>
        <topology evidence="5">Multi-pass membrane protein</topology>
    </subcellularLocation>
    <subcellularLocation>
        <location evidence="1">Membrane</location>
        <topology evidence="1">Multi-pass membrane protein</topology>
    </subcellularLocation>
</comment>
<dbReference type="PANTHER" id="PTHR30371:SF0">
    <property type="entry name" value="SEC-INDEPENDENT PROTEIN TRANSLOCASE PROTEIN TATC, CHLOROPLASTIC-RELATED"/>
    <property type="match status" value="1"/>
</dbReference>
<evidence type="ECO:0000256" key="5">
    <source>
        <dbReference type="HAMAP-Rule" id="MF_00902"/>
    </source>
</evidence>
<feature type="transmembrane region" description="Helical" evidence="5">
    <location>
        <begin position="17"/>
        <end position="39"/>
    </location>
</feature>
<keyword evidence="4 5" id="KW-0472">Membrane</keyword>
<feature type="transmembrane region" description="Helical" evidence="5">
    <location>
        <begin position="160"/>
        <end position="186"/>
    </location>
</feature>
<feature type="transmembrane region" description="Helical" evidence="5">
    <location>
        <begin position="266"/>
        <end position="286"/>
    </location>
</feature>
<name>A0A284VRE6_9EURY</name>
<keyword evidence="5" id="KW-1003">Cell membrane</keyword>
<organism evidence="6 7">
    <name type="scientific">Candidatus Methanoperedens nitratireducens</name>
    <dbReference type="NCBI Taxonomy" id="1392998"/>
    <lineage>
        <taxon>Archaea</taxon>
        <taxon>Methanobacteriati</taxon>
        <taxon>Methanobacteriota</taxon>
        <taxon>Stenosarchaea group</taxon>
        <taxon>Methanomicrobia</taxon>
        <taxon>Methanosarcinales</taxon>
        <taxon>ANME-2 cluster</taxon>
        <taxon>Candidatus Methanoperedentaceae</taxon>
        <taxon>Candidatus Methanoperedens</taxon>
    </lineage>
</organism>
<evidence type="ECO:0000256" key="4">
    <source>
        <dbReference type="ARBA" id="ARBA00023136"/>
    </source>
</evidence>
<evidence type="ECO:0000256" key="1">
    <source>
        <dbReference type="ARBA" id="ARBA00004141"/>
    </source>
</evidence>
<evidence type="ECO:0000313" key="7">
    <source>
        <dbReference type="Proteomes" id="UP000218615"/>
    </source>
</evidence>
<protein>
    <recommendedName>
        <fullName evidence="5">Sec-independent protein translocase protein TatC</fullName>
    </recommendedName>
</protein>
<dbReference type="Proteomes" id="UP000218615">
    <property type="component" value="Unassembled WGS sequence"/>
</dbReference>
<keyword evidence="3 5" id="KW-1133">Transmembrane helix</keyword>
<dbReference type="GO" id="GO:0009977">
    <property type="term" value="F:proton motive force dependent protein transmembrane transporter activity"/>
    <property type="evidence" value="ECO:0007669"/>
    <property type="project" value="TreeGrafter"/>
</dbReference>
<keyword evidence="2 5" id="KW-0812">Transmembrane</keyword>
<evidence type="ECO:0000313" key="6">
    <source>
        <dbReference type="EMBL" id="SNQ61773.1"/>
    </source>
</evidence>
<sequence length="291" mass="33021">MPLEDYTHILSELRKKLFYIAALFGAGAIFSFQLMGNVIKKIEYDMFYKLNLPGNPGSGQLVEISDSLSRMSKELIVNNPAIAQNLTRISADILNISQNINTYKPTIIFLTPLEVLMLEFKMSLIFGIIIASPLIIYYAYKGLKGRFTKIIPFKKSSVIFIILVAALLFLLGAGYSYFVMLPFFLSYIYQDAISLGVNATFSIYEFIYFIVLTTLILGFAFELPLIMTMLVHAGVTTRQTLAYYRKHAYIILLVVAAWITPDPSMFSQIMMMLPFVILYEVSLVMLRFTGK</sequence>
<feature type="transmembrane region" description="Helical" evidence="5">
    <location>
        <begin position="120"/>
        <end position="140"/>
    </location>
</feature>
<dbReference type="GO" id="GO:0065002">
    <property type="term" value="P:intracellular protein transmembrane transport"/>
    <property type="evidence" value="ECO:0007669"/>
    <property type="project" value="TreeGrafter"/>
</dbReference>
<dbReference type="GO" id="GO:0043953">
    <property type="term" value="P:protein transport by the Tat complex"/>
    <property type="evidence" value="ECO:0007669"/>
    <property type="project" value="UniProtKB-UniRule"/>
</dbReference>
<evidence type="ECO:0000256" key="3">
    <source>
        <dbReference type="ARBA" id="ARBA00022989"/>
    </source>
</evidence>
<dbReference type="HAMAP" id="MF_00902">
    <property type="entry name" value="TatC"/>
    <property type="match status" value="1"/>
</dbReference>
<comment type="function">
    <text evidence="5">Part of the twin-arginine translocation (Tat) system that transports large folded proteins containing a characteristic twin-arginine motif in their signal peptide across membranes.</text>
</comment>
<comment type="similarity">
    <text evidence="5">Belongs to the TatC family.</text>
</comment>
<reference evidence="7" key="1">
    <citation type="submission" date="2017-06" db="EMBL/GenBank/DDBJ databases">
        <authorList>
            <person name="Cremers G."/>
        </authorList>
    </citation>
    <scope>NUCLEOTIDE SEQUENCE [LARGE SCALE GENOMIC DNA]</scope>
</reference>
<dbReference type="GO" id="GO:0033281">
    <property type="term" value="C:TAT protein transport complex"/>
    <property type="evidence" value="ECO:0007669"/>
    <property type="project" value="UniProtKB-UniRule"/>
</dbReference>
<accession>A0A284VRE6</accession>
<keyword evidence="5" id="KW-0813">Transport</keyword>
<keyword evidence="5" id="KW-0811">Translocation</keyword>
<comment type="subunit">
    <text evidence="5">Forms a complex with TatA.</text>
</comment>
<evidence type="ECO:0000256" key="2">
    <source>
        <dbReference type="ARBA" id="ARBA00022692"/>
    </source>
</evidence>
<keyword evidence="7" id="KW-1185">Reference proteome</keyword>
<feature type="transmembrane region" description="Helical" evidence="5">
    <location>
        <begin position="206"/>
        <end position="231"/>
    </location>
</feature>
<dbReference type="AlphaFoldDB" id="A0A284VRE6"/>
<dbReference type="Pfam" id="PF00902">
    <property type="entry name" value="TatC"/>
    <property type="match status" value="1"/>
</dbReference>
<dbReference type="EMBL" id="FZMP01000196">
    <property type="protein sequence ID" value="SNQ61773.1"/>
    <property type="molecule type" value="Genomic_DNA"/>
</dbReference>
<dbReference type="InterPro" id="IPR002033">
    <property type="entry name" value="TatC"/>
</dbReference>
<dbReference type="OrthoDB" id="15305at2157"/>
<feature type="transmembrane region" description="Helical" evidence="5">
    <location>
        <begin position="243"/>
        <end position="260"/>
    </location>
</feature>
<gene>
    <name evidence="5" type="primary">tatC</name>
    <name evidence="6" type="ORF">MNV_50032</name>
</gene>